<dbReference type="AlphaFoldDB" id="A0A1F7FC88"/>
<evidence type="ECO:0000256" key="1">
    <source>
        <dbReference type="SAM" id="Coils"/>
    </source>
</evidence>
<dbReference type="EMBL" id="MFYX01000074">
    <property type="protein sequence ID" value="OGK04294.1"/>
    <property type="molecule type" value="Genomic_DNA"/>
</dbReference>
<dbReference type="PANTHER" id="PTHR38032:SF1">
    <property type="entry name" value="RNA-BINDING PROTEIN KHPB N-TERMINAL DOMAIN-CONTAINING PROTEIN"/>
    <property type="match status" value="1"/>
</dbReference>
<dbReference type="InterPro" id="IPR005646">
    <property type="entry name" value="FapA"/>
</dbReference>
<feature type="coiled-coil region" evidence="1">
    <location>
        <begin position="206"/>
        <end position="240"/>
    </location>
</feature>
<protein>
    <recommendedName>
        <fullName evidence="4">DUF342 domain-containing protein</fullName>
    </recommendedName>
</protein>
<dbReference type="Proteomes" id="UP000179243">
    <property type="component" value="Unassembled WGS sequence"/>
</dbReference>
<comment type="caution">
    <text evidence="2">The sequence shown here is derived from an EMBL/GenBank/DDBJ whole genome shotgun (WGS) entry which is preliminary data.</text>
</comment>
<proteinExistence type="predicted"/>
<dbReference type="PANTHER" id="PTHR38032">
    <property type="entry name" value="POLYMERASE-RELATED"/>
    <property type="match status" value="1"/>
</dbReference>
<evidence type="ECO:0000313" key="3">
    <source>
        <dbReference type="Proteomes" id="UP000179243"/>
    </source>
</evidence>
<sequence>MSASTAYIETKTKEIIVHGDLMGNFSADRPLVVRQHILPGSMIRALSDVSVYGNISGANLIAGGNLSVEGSVAGDNTTRIKANGAIVAASLQNIIVEAGRSITVSGSIVGSQTKAKQHIDVGCAIIGGETFAAHAIKAQTIGDEAGTETKVGAGTDFKLKLVLDEMLAEISEVMGNVDGIRKGIADLEKRDRECYSGLPYKDKKIMKTSKESLAVLERQLEGLIDRKKKLEAKVQTTLQSYIDVGEKVFPNTWISIQNRYVITKKELPLGKYTIKNDKIVKL</sequence>
<gene>
    <name evidence="2" type="ORF">A2519_18220</name>
</gene>
<evidence type="ECO:0008006" key="4">
    <source>
        <dbReference type="Google" id="ProtNLM"/>
    </source>
</evidence>
<keyword evidence="1" id="KW-0175">Coiled coil</keyword>
<dbReference type="InterPro" id="IPR046865">
    <property type="entry name" value="FapA_b_solenoid"/>
</dbReference>
<evidence type="ECO:0000313" key="2">
    <source>
        <dbReference type="EMBL" id="OGK04294.1"/>
    </source>
</evidence>
<reference evidence="2 3" key="1">
    <citation type="journal article" date="2016" name="Nat. Commun.">
        <title>Thousands of microbial genomes shed light on interconnected biogeochemical processes in an aquifer system.</title>
        <authorList>
            <person name="Anantharaman K."/>
            <person name="Brown C.T."/>
            <person name="Hug L.A."/>
            <person name="Sharon I."/>
            <person name="Castelle C.J."/>
            <person name="Probst A.J."/>
            <person name="Thomas B.C."/>
            <person name="Singh A."/>
            <person name="Wilkins M.J."/>
            <person name="Karaoz U."/>
            <person name="Brodie E.L."/>
            <person name="Williams K.H."/>
            <person name="Hubbard S.S."/>
            <person name="Banfield J.F."/>
        </authorList>
    </citation>
    <scope>NUCLEOTIDE SEQUENCE [LARGE SCALE GENOMIC DNA]</scope>
</reference>
<dbReference type="Pfam" id="PF03961">
    <property type="entry name" value="FapA"/>
    <property type="match status" value="1"/>
</dbReference>
<name>A0A1F7FC88_UNCRA</name>
<organism evidence="2 3">
    <name type="scientific">Candidatus Raymondbacteria bacterium RIFOXYD12_FULL_49_13</name>
    <dbReference type="NCBI Taxonomy" id="1817890"/>
    <lineage>
        <taxon>Bacteria</taxon>
        <taxon>Raymondiibacteriota</taxon>
    </lineage>
</organism>
<accession>A0A1F7FC88</accession>